<keyword evidence="2" id="KW-0677">Repeat</keyword>
<keyword evidence="4" id="KW-1185">Reference proteome</keyword>
<dbReference type="GeneID" id="111010113"/>
<evidence type="ECO:0000313" key="5">
    <source>
        <dbReference type="RefSeq" id="XP_022139130.1"/>
    </source>
</evidence>
<feature type="repeat" description="PPR" evidence="3">
    <location>
        <begin position="492"/>
        <end position="526"/>
    </location>
</feature>
<evidence type="ECO:0000256" key="1">
    <source>
        <dbReference type="ARBA" id="ARBA00007626"/>
    </source>
</evidence>
<evidence type="ECO:0000256" key="3">
    <source>
        <dbReference type="PROSITE-ProRule" id="PRU00708"/>
    </source>
</evidence>
<feature type="repeat" description="PPR" evidence="3">
    <location>
        <begin position="527"/>
        <end position="561"/>
    </location>
</feature>
<organism evidence="4 6">
    <name type="scientific">Momordica charantia</name>
    <name type="common">Bitter gourd</name>
    <name type="synonym">Balsam pear</name>
    <dbReference type="NCBI Taxonomy" id="3673"/>
    <lineage>
        <taxon>Eukaryota</taxon>
        <taxon>Viridiplantae</taxon>
        <taxon>Streptophyta</taxon>
        <taxon>Embryophyta</taxon>
        <taxon>Tracheophyta</taxon>
        <taxon>Spermatophyta</taxon>
        <taxon>Magnoliopsida</taxon>
        <taxon>eudicotyledons</taxon>
        <taxon>Gunneridae</taxon>
        <taxon>Pentapetalae</taxon>
        <taxon>rosids</taxon>
        <taxon>fabids</taxon>
        <taxon>Cucurbitales</taxon>
        <taxon>Cucurbitaceae</taxon>
        <taxon>Momordiceae</taxon>
        <taxon>Momordica</taxon>
    </lineage>
</organism>
<dbReference type="KEGG" id="mcha:111010113"/>
<dbReference type="SUPFAM" id="SSF81901">
    <property type="entry name" value="HCP-like"/>
    <property type="match status" value="1"/>
</dbReference>
<dbReference type="RefSeq" id="XP_022139132.1">
    <property type="nucleotide sequence ID" value="XM_022283440.1"/>
</dbReference>
<dbReference type="Pfam" id="PF12854">
    <property type="entry name" value="PPR_1"/>
    <property type="match status" value="2"/>
</dbReference>
<dbReference type="GO" id="GO:0003729">
    <property type="term" value="F:mRNA binding"/>
    <property type="evidence" value="ECO:0007669"/>
    <property type="project" value="TreeGrafter"/>
</dbReference>
<feature type="repeat" description="PPR" evidence="3">
    <location>
        <begin position="320"/>
        <end position="354"/>
    </location>
</feature>
<sequence length="711" mass="80622">MPFCAFISGVHQSLHLILAVWFGFGFFMKSPFSIICFCSKLNFGRKIACRYFATTNAALSLFNCVDDDCFTYEYPVAANYDVDFDEKIYFRNEDPKGQKVDDDRMKMIKLILRNHGLNLGSHPKQLEIVRILDTLFEDSSDAGLSLYYFKWSGCLSGSNQSLQSICRMIRILITGNMNHRAVDLMSHIVENYGSKEGSSSMLLKLFFEMVNERKTLETACSMLVYCYIKERMVTAALILMGQMKHLKIFPSIWVYRSVIQTLLETNQLELAWDLLEEMYIQGVSLNYSINLFIHHYCAEGNLGMGWKVLLELRNFGSKPDAVDYTIVIDSLCKNSLLKEATSLLFKMSAFGVSPDSVTMSSVIDGYCKIGNLDVACKILKYFRLPLNIFTYNSFITKLCTEGNMVSASEVFLEMSEVGLLPDCVSYTTMMGGYCKVGDINKAFLYLGKMLKSGIQPSVITYTLLIDNLCKCGNVEMAEIFFQKMVTEGIKPDVVAFNILMDGYGKKGYLHKAFELLDMMRSTNVTPDVVTYNTLINGLFTRGFLREAKDILDELIRRGFSIDVVTYTNFIYGYSKRGNFEEAFLVWYHMTDNCVKPDVVTCSALLSGYCREHRMDEANALFYKMLDIGLNPDLILYNTLIHGFCSVGNVDEACNLVMKMIESSILPNNVTHRALVFGFQKKQVISPIESATCKLQEILRAYGIEVDAKGYI</sequence>
<accession>A0A6J1CBR5</accession>
<feature type="repeat" description="PPR" evidence="3">
    <location>
        <begin position="422"/>
        <end position="456"/>
    </location>
</feature>
<dbReference type="Proteomes" id="UP000504603">
    <property type="component" value="Unplaced"/>
</dbReference>
<dbReference type="RefSeq" id="XP_022139131.1">
    <property type="nucleotide sequence ID" value="XM_022283439.1"/>
</dbReference>
<feature type="repeat" description="PPR" evidence="3">
    <location>
        <begin position="597"/>
        <end position="631"/>
    </location>
</feature>
<evidence type="ECO:0000256" key="2">
    <source>
        <dbReference type="ARBA" id="ARBA00022737"/>
    </source>
</evidence>
<dbReference type="NCBIfam" id="TIGR00756">
    <property type="entry name" value="PPR"/>
    <property type="match status" value="9"/>
</dbReference>
<dbReference type="InterPro" id="IPR002885">
    <property type="entry name" value="PPR_rpt"/>
</dbReference>
<reference evidence="5 6" key="1">
    <citation type="submission" date="2025-04" db="UniProtKB">
        <authorList>
            <consortium name="RefSeq"/>
        </authorList>
    </citation>
    <scope>IDENTIFICATION</scope>
    <source>
        <strain evidence="5 6">OHB3-1</strain>
    </source>
</reference>
<evidence type="ECO:0000313" key="4">
    <source>
        <dbReference type="Proteomes" id="UP000504603"/>
    </source>
</evidence>
<dbReference type="PANTHER" id="PTHR47938">
    <property type="entry name" value="RESPIRATORY COMPLEX I CHAPERONE (CIA84), PUTATIVE (AFU_ORTHOLOGUE AFUA_2G06020)-RELATED"/>
    <property type="match status" value="1"/>
</dbReference>
<dbReference type="InterPro" id="IPR011990">
    <property type="entry name" value="TPR-like_helical_dom_sf"/>
</dbReference>
<dbReference type="RefSeq" id="XP_022139130.1">
    <property type="nucleotide sequence ID" value="XM_022283438.1"/>
</dbReference>
<evidence type="ECO:0000313" key="6">
    <source>
        <dbReference type="RefSeq" id="XP_022139131.1"/>
    </source>
</evidence>
<gene>
    <name evidence="5 6 7" type="primary">LOC111010113</name>
</gene>
<feature type="repeat" description="PPR" evidence="3">
    <location>
        <begin position="632"/>
        <end position="666"/>
    </location>
</feature>
<dbReference type="PANTHER" id="PTHR47938:SF35">
    <property type="entry name" value="PENTATRICOPEPTIDE REPEAT-CONTAINING PROTEIN 4, MITOCHONDRIAL-RELATED"/>
    <property type="match status" value="1"/>
</dbReference>
<feature type="repeat" description="PPR" evidence="3">
    <location>
        <begin position="387"/>
        <end position="421"/>
    </location>
</feature>
<dbReference type="AlphaFoldDB" id="A0A6J1CBR5"/>
<protein>
    <submittedName>
        <fullName evidence="5 6">Pentatricopeptide repeat-containing protein At2g19280-like isoform X1</fullName>
    </submittedName>
</protein>
<feature type="repeat" description="PPR" evidence="3">
    <location>
        <begin position="562"/>
        <end position="596"/>
    </location>
</feature>
<name>A0A6J1CBR5_MOMCH</name>
<proteinExistence type="inferred from homology"/>
<dbReference type="Pfam" id="PF13041">
    <property type="entry name" value="PPR_2"/>
    <property type="match status" value="4"/>
</dbReference>
<dbReference type="Gene3D" id="1.25.40.10">
    <property type="entry name" value="Tetratricopeptide repeat domain"/>
    <property type="match status" value="6"/>
</dbReference>
<dbReference type="PROSITE" id="PS51375">
    <property type="entry name" value="PPR"/>
    <property type="match status" value="9"/>
</dbReference>
<comment type="similarity">
    <text evidence="1">Belongs to the PPR family. P subfamily.</text>
</comment>
<evidence type="ECO:0000313" key="7">
    <source>
        <dbReference type="RefSeq" id="XP_022139132.1"/>
    </source>
</evidence>
<feature type="repeat" description="PPR" evidence="3">
    <location>
        <begin position="457"/>
        <end position="491"/>
    </location>
</feature>
<dbReference type="OrthoDB" id="185373at2759"/>